<dbReference type="Gene3D" id="3.40.630.30">
    <property type="match status" value="1"/>
</dbReference>
<evidence type="ECO:0000313" key="5">
    <source>
        <dbReference type="Proteomes" id="UP000772618"/>
    </source>
</evidence>
<reference evidence="4 5" key="1">
    <citation type="submission" date="2021-05" db="EMBL/GenBank/DDBJ databases">
        <title>A Polyphasic approach of four new species of the genus Ohtaekwangia: Ohtaekwangia histidinii sp. nov., Ohtaekwangia cretensis sp. nov., Ohtaekwangia indiensis sp. nov., Ohtaekwangia reichenbachii sp. nov. from diverse environment.</title>
        <authorList>
            <person name="Octaviana S."/>
        </authorList>
    </citation>
    <scope>NUCLEOTIDE SEQUENCE [LARGE SCALE GENOMIC DNA]</scope>
    <source>
        <strain evidence="4 5">PWU20</strain>
    </source>
</reference>
<keyword evidence="5" id="KW-1185">Reference proteome</keyword>
<dbReference type="PANTHER" id="PTHR43877">
    <property type="entry name" value="AMINOALKYLPHOSPHONATE N-ACETYLTRANSFERASE-RELATED-RELATED"/>
    <property type="match status" value="1"/>
</dbReference>
<proteinExistence type="predicted"/>
<evidence type="ECO:0000256" key="1">
    <source>
        <dbReference type="ARBA" id="ARBA00022679"/>
    </source>
</evidence>
<dbReference type="EMBL" id="JAHESD010000005">
    <property type="protein sequence ID" value="MBT1702380.1"/>
    <property type="molecule type" value="Genomic_DNA"/>
</dbReference>
<evidence type="ECO:0000259" key="3">
    <source>
        <dbReference type="PROSITE" id="PS51186"/>
    </source>
</evidence>
<evidence type="ECO:0000313" key="4">
    <source>
        <dbReference type="EMBL" id="MBT1702380.1"/>
    </source>
</evidence>
<sequence length="152" mass="17522">MQIRKAKREDVPFIVQLLADDKLGMLREDFRNPLPERYYQAFEKLDADANQELIVAVNDANEIIGTVQLTFIQGLSHQGALRAQVEGVRIREDHRGQGLGEELIRWVITKAKERKAFLLQLTTDKQRTEAIRFYQRSGFKATHEGMKLSLNV</sequence>
<keyword evidence="1 4" id="KW-0808">Transferase</keyword>
<dbReference type="GO" id="GO:0016746">
    <property type="term" value="F:acyltransferase activity"/>
    <property type="evidence" value="ECO:0007669"/>
    <property type="project" value="UniProtKB-KW"/>
</dbReference>
<protein>
    <submittedName>
        <fullName evidence="4">GNAT family N-acetyltransferase</fullName>
        <ecNumber evidence="4">2.3.1.-</ecNumber>
    </submittedName>
</protein>
<keyword evidence="2 4" id="KW-0012">Acyltransferase</keyword>
<comment type="caution">
    <text evidence="4">The sequence shown here is derived from an EMBL/GenBank/DDBJ whole genome shotgun (WGS) entry which is preliminary data.</text>
</comment>
<dbReference type="RefSeq" id="WP_254152277.1">
    <property type="nucleotide sequence ID" value="NZ_JAHESD010000005.1"/>
</dbReference>
<evidence type="ECO:0000256" key="2">
    <source>
        <dbReference type="ARBA" id="ARBA00023315"/>
    </source>
</evidence>
<accession>A0ABS5VNG5</accession>
<feature type="domain" description="N-acetyltransferase" evidence="3">
    <location>
        <begin position="1"/>
        <end position="152"/>
    </location>
</feature>
<gene>
    <name evidence="4" type="ORF">KK060_03765</name>
</gene>
<dbReference type="CDD" id="cd04301">
    <property type="entry name" value="NAT_SF"/>
    <property type="match status" value="1"/>
</dbReference>
<organism evidence="4 5">
    <name type="scientific">Chryseosolibacter indicus</name>
    <dbReference type="NCBI Taxonomy" id="2782351"/>
    <lineage>
        <taxon>Bacteria</taxon>
        <taxon>Pseudomonadati</taxon>
        <taxon>Bacteroidota</taxon>
        <taxon>Cytophagia</taxon>
        <taxon>Cytophagales</taxon>
        <taxon>Chryseotaleaceae</taxon>
        <taxon>Chryseosolibacter</taxon>
    </lineage>
</organism>
<dbReference type="EC" id="2.3.1.-" evidence="4"/>
<name>A0ABS5VNG5_9BACT</name>
<dbReference type="InterPro" id="IPR016181">
    <property type="entry name" value="Acyl_CoA_acyltransferase"/>
</dbReference>
<dbReference type="Proteomes" id="UP000772618">
    <property type="component" value="Unassembled WGS sequence"/>
</dbReference>
<dbReference type="InterPro" id="IPR050832">
    <property type="entry name" value="Bact_Acetyltransf"/>
</dbReference>
<dbReference type="PANTHER" id="PTHR43877:SF2">
    <property type="entry name" value="AMINOALKYLPHOSPHONATE N-ACETYLTRANSFERASE-RELATED"/>
    <property type="match status" value="1"/>
</dbReference>
<dbReference type="PROSITE" id="PS51186">
    <property type="entry name" value="GNAT"/>
    <property type="match status" value="1"/>
</dbReference>
<dbReference type="SUPFAM" id="SSF55729">
    <property type="entry name" value="Acyl-CoA N-acyltransferases (Nat)"/>
    <property type="match status" value="1"/>
</dbReference>
<dbReference type="InterPro" id="IPR000182">
    <property type="entry name" value="GNAT_dom"/>
</dbReference>
<dbReference type="Pfam" id="PF00583">
    <property type="entry name" value="Acetyltransf_1"/>
    <property type="match status" value="1"/>
</dbReference>